<dbReference type="OrthoDB" id="9791837at2"/>
<dbReference type="KEGG" id="prt:AUC31_14445"/>
<evidence type="ECO:0000313" key="3">
    <source>
        <dbReference type="Proteomes" id="UP000067683"/>
    </source>
</evidence>
<gene>
    <name evidence="2" type="ORF">AUC31_14445</name>
</gene>
<dbReference type="AlphaFoldDB" id="A0A0U2ZJU5"/>
<organism evidence="2 3">
    <name type="scientific">Planococcus rifietoensis</name>
    <dbReference type="NCBI Taxonomy" id="200991"/>
    <lineage>
        <taxon>Bacteria</taxon>
        <taxon>Bacillati</taxon>
        <taxon>Bacillota</taxon>
        <taxon>Bacilli</taxon>
        <taxon>Bacillales</taxon>
        <taxon>Caryophanaceae</taxon>
        <taxon>Planococcus</taxon>
    </lineage>
</organism>
<protein>
    <submittedName>
        <fullName evidence="2">Ubiquinone biosynthesis methyltransferase UbiE</fullName>
    </submittedName>
</protein>
<sequence>MNIDILKQNRSSWNTVADHFNGVDALPGYGPFTQSENELRLLDSIEGKNVLDIGCGSGHSLLYVNKQGAKDMWGVDLSDKQIERATEMLNGLDAQLYCAAMEEDIGLPEAYFDIVYSIYAIGWTVDLDQTFRLIYSYLKPGGSFVFSWDHPLYVHLKSEDGLVSLNGSYQDEGSVHYANFKGEDAPMTIPKRKFSTYLNALVKAGFSIEQVVEPDVPHDLKDAEPVVSDRYYSLYKAQKFPTSFIIKARK</sequence>
<reference evidence="2" key="1">
    <citation type="submission" date="2016-01" db="EMBL/GenBank/DDBJ databases">
        <title>Complete genome of Planococcus rifietoensis type strain M8.</title>
        <authorList>
            <person name="See-Too W.S."/>
        </authorList>
    </citation>
    <scope>NUCLEOTIDE SEQUENCE [LARGE SCALE GENOMIC DNA]</scope>
    <source>
        <strain evidence="2">M8</strain>
    </source>
</reference>
<name>A0A0U2ZJU5_9BACL</name>
<evidence type="ECO:0000259" key="1">
    <source>
        <dbReference type="Pfam" id="PF08241"/>
    </source>
</evidence>
<dbReference type="InterPro" id="IPR029063">
    <property type="entry name" value="SAM-dependent_MTases_sf"/>
</dbReference>
<dbReference type="SUPFAM" id="SSF53335">
    <property type="entry name" value="S-adenosyl-L-methionine-dependent methyltransferases"/>
    <property type="match status" value="1"/>
</dbReference>
<keyword evidence="2" id="KW-0830">Ubiquinone</keyword>
<dbReference type="Pfam" id="PF08241">
    <property type="entry name" value="Methyltransf_11"/>
    <property type="match status" value="1"/>
</dbReference>
<dbReference type="PANTHER" id="PTHR43861:SF1">
    <property type="entry name" value="TRANS-ACONITATE 2-METHYLTRANSFERASE"/>
    <property type="match status" value="1"/>
</dbReference>
<dbReference type="InterPro" id="IPR013216">
    <property type="entry name" value="Methyltransf_11"/>
</dbReference>
<keyword evidence="3" id="KW-1185">Reference proteome</keyword>
<dbReference type="Proteomes" id="UP000067683">
    <property type="component" value="Chromosome"/>
</dbReference>
<dbReference type="RefSeq" id="WP_058383023.1">
    <property type="nucleotide sequence ID" value="NZ_CP013659.2"/>
</dbReference>
<keyword evidence="2" id="KW-0489">Methyltransferase</keyword>
<dbReference type="GO" id="GO:0008757">
    <property type="term" value="F:S-adenosylmethionine-dependent methyltransferase activity"/>
    <property type="evidence" value="ECO:0007669"/>
    <property type="project" value="InterPro"/>
</dbReference>
<dbReference type="EMBL" id="CP013659">
    <property type="protein sequence ID" value="ALS76321.1"/>
    <property type="molecule type" value="Genomic_DNA"/>
</dbReference>
<proteinExistence type="predicted"/>
<accession>A0A0U2ZJU5</accession>
<dbReference type="STRING" id="200991.AUC31_14445"/>
<dbReference type="Gene3D" id="3.40.50.150">
    <property type="entry name" value="Vaccinia Virus protein VP39"/>
    <property type="match status" value="1"/>
</dbReference>
<dbReference type="PANTHER" id="PTHR43861">
    <property type="entry name" value="TRANS-ACONITATE 2-METHYLTRANSFERASE-RELATED"/>
    <property type="match status" value="1"/>
</dbReference>
<evidence type="ECO:0000313" key="2">
    <source>
        <dbReference type="EMBL" id="ALS76321.1"/>
    </source>
</evidence>
<dbReference type="CDD" id="cd02440">
    <property type="entry name" value="AdoMet_MTases"/>
    <property type="match status" value="1"/>
</dbReference>
<feature type="domain" description="Methyltransferase type 11" evidence="1">
    <location>
        <begin position="51"/>
        <end position="146"/>
    </location>
</feature>
<dbReference type="GO" id="GO:0032259">
    <property type="term" value="P:methylation"/>
    <property type="evidence" value="ECO:0007669"/>
    <property type="project" value="UniProtKB-KW"/>
</dbReference>
<keyword evidence="2" id="KW-0808">Transferase</keyword>